<keyword evidence="3" id="KW-1185">Reference proteome</keyword>
<evidence type="ECO:0000313" key="2">
    <source>
        <dbReference type="EMBL" id="CAF4805475.1"/>
    </source>
</evidence>
<sequence length="44" mass="5043">MSVPEIKETQRPNDISTQSLTKSHNDENHSQVHHDPSLSLSWTM</sequence>
<organism evidence="2 3">
    <name type="scientific">Rotaria socialis</name>
    <dbReference type="NCBI Taxonomy" id="392032"/>
    <lineage>
        <taxon>Eukaryota</taxon>
        <taxon>Metazoa</taxon>
        <taxon>Spiralia</taxon>
        <taxon>Gnathifera</taxon>
        <taxon>Rotifera</taxon>
        <taxon>Eurotatoria</taxon>
        <taxon>Bdelloidea</taxon>
        <taxon>Philodinida</taxon>
        <taxon>Philodinidae</taxon>
        <taxon>Rotaria</taxon>
    </lineage>
</organism>
<accession>A0A821PG80</accession>
<proteinExistence type="predicted"/>
<feature type="non-terminal residue" evidence="2">
    <location>
        <position position="44"/>
    </location>
</feature>
<dbReference type="Proteomes" id="UP000663873">
    <property type="component" value="Unassembled WGS sequence"/>
</dbReference>
<gene>
    <name evidence="2" type="ORF">UJA718_LOCUS41481</name>
</gene>
<feature type="region of interest" description="Disordered" evidence="1">
    <location>
        <begin position="1"/>
        <end position="44"/>
    </location>
</feature>
<feature type="compositionally biased region" description="Basic and acidic residues" evidence="1">
    <location>
        <begin position="23"/>
        <end position="36"/>
    </location>
</feature>
<dbReference type="EMBL" id="CAJOBP010049363">
    <property type="protein sequence ID" value="CAF4805475.1"/>
    <property type="molecule type" value="Genomic_DNA"/>
</dbReference>
<feature type="compositionally biased region" description="Polar residues" evidence="1">
    <location>
        <begin position="12"/>
        <end position="22"/>
    </location>
</feature>
<protein>
    <submittedName>
        <fullName evidence="2">Uncharacterized protein</fullName>
    </submittedName>
</protein>
<dbReference type="AlphaFoldDB" id="A0A821PG80"/>
<evidence type="ECO:0000313" key="3">
    <source>
        <dbReference type="Proteomes" id="UP000663873"/>
    </source>
</evidence>
<evidence type="ECO:0000256" key="1">
    <source>
        <dbReference type="SAM" id="MobiDB-lite"/>
    </source>
</evidence>
<reference evidence="2" key="1">
    <citation type="submission" date="2021-02" db="EMBL/GenBank/DDBJ databases">
        <authorList>
            <person name="Nowell W R."/>
        </authorList>
    </citation>
    <scope>NUCLEOTIDE SEQUENCE</scope>
</reference>
<feature type="compositionally biased region" description="Basic and acidic residues" evidence="1">
    <location>
        <begin position="1"/>
        <end position="11"/>
    </location>
</feature>
<name>A0A821PG80_9BILA</name>
<comment type="caution">
    <text evidence="2">The sequence shown here is derived from an EMBL/GenBank/DDBJ whole genome shotgun (WGS) entry which is preliminary data.</text>
</comment>